<name>T1IV35_STRMM</name>
<keyword evidence="1" id="KW-0812">Transmembrane</keyword>
<protein>
    <submittedName>
        <fullName evidence="2">Uncharacterized protein</fullName>
    </submittedName>
</protein>
<feature type="transmembrane region" description="Helical" evidence="1">
    <location>
        <begin position="146"/>
        <end position="169"/>
    </location>
</feature>
<dbReference type="EnsemblMetazoa" id="SMAR005024-RA">
    <property type="protein sequence ID" value="SMAR005024-PA"/>
    <property type="gene ID" value="SMAR005024"/>
</dbReference>
<feature type="transmembrane region" description="Helical" evidence="1">
    <location>
        <begin position="268"/>
        <end position="292"/>
    </location>
</feature>
<accession>T1IV35</accession>
<feature type="transmembrane region" description="Helical" evidence="1">
    <location>
        <begin position="245"/>
        <end position="262"/>
    </location>
</feature>
<keyword evidence="3" id="KW-1185">Reference proteome</keyword>
<evidence type="ECO:0000313" key="3">
    <source>
        <dbReference type="Proteomes" id="UP000014500"/>
    </source>
</evidence>
<reference evidence="2" key="2">
    <citation type="submission" date="2015-02" db="UniProtKB">
        <authorList>
            <consortium name="EnsemblMetazoa"/>
        </authorList>
    </citation>
    <scope>IDENTIFICATION</scope>
</reference>
<evidence type="ECO:0000313" key="2">
    <source>
        <dbReference type="EnsemblMetazoa" id="SMAR005024-PA"/>
    </source>
</evidence>
<dbReference type="EMBL" id="JH431572">
    <property type="status" value="NOT_ANNOTATED_CDS"/>
    <property type="molecule type" value="Genomic_DNA"/>
</dbReference>
<dbReference type="Proteomes" id="UP000014500">
    <property type="component" value="Unassembled WGS sequence"/>
</dbReference>
<organism evidence="2 3">
    <name type="scientific">Strigamia maritima</name>
    <name type="common">European centipede</name>
    <name type="synonym">Geophilus maritimus</name>
    <dbReference type="NCBI Taxonomy" id="126957"/>
    <lineage>
        <taxon>Eukaryota</taxon>
        <taxon>Metazoa</taxon>
        <taxon>Ecdysozoa</taxon>
        <taxon>Arthropoda</taxon>
        <taxon>Myriapoda</taxon>
        <taxon>Chilopoda</taxon>
        <taxon>Pleurostigmophora</taxon>
        <taxon>Geophilomorpha</taxon>
        <taxon>Linotaeniidae</taxon>
        <taxon>Strigamia</taxon>
    </lineage>
</organism>
<proteinExistence type="predicted"/>
<dbReference type="HOGENOM" id="CLU_842840_0_0_1"/>
<dbReference type="AlphaFoldDB" id="T1IV35"/>
<feature type="transmembrane region" description="Helical" evidence="1">
    <location>
        <begin position="104"/>
        <end position="123"/>
    </location>
</feature>
<sequence>MDVATISEEDTFNSALVGANSNAVKYFWSLMSEEERKSCLEPFIAESDEDRTLLLMCYYGVDIVSRAESKNHCFVAKKCAQQYKNPNCQPYVPSNLKKYRKKKMVYTLLIVIRVSWMFFVHSVKELIVELDYYGWYLAAMIAHDPLWFITAGLSAGISFSAFVVTLIWLDGRIRKRLLTSLMIYTIQHIKFLLLGTNLDLMANTFLRLIRIGWLIFQQFAADIIDEMKYYTWYGITMTLKHPFKCLSAALSASCLAITLIWLDNRMYYFQIVNNFIVSQLTLNVTMCFLNILDILWGSHNFDQGVDLIGSTHYDSLICKSANLLISILAP</sequence>
<keyword evidence="1" id="KW-1133">Transmembrane helix</keyword>
<keyword evidence="1" id="KW-0472">Membrane</keyword>
<reference evidence="3" key="1">
    <citation type="submission" date="2011-05" db="EMBL/GenBank/DDBJ databases">
        <authorList>
            <person name="Richards S.R."/>
            <person name="Qu J."/>
            <person name="Jiang H."/>
            <person name="Jhangiani S.N."/>
            <person name="Agravi P."/>
            <person name="Goodspeed R."/>
            <person name="Gross S."/>
            <person name="Mandapat C."/>
            <person name="Jackson L."/>
            <person name="Mathew T."/>
            <person name="Pu L."/>
            <person name="Thornton R."/>
            <person name="Saada N."/>
            <person name="Wilczek-Boney K.B."/>
            <person name="Lee S."/>
            <person name="Kovar C."/>
            <person name="Wu Y."/>
            <person name="Scherer S.E."/>
            <person name="Worley K.C."/>
            <person name="Muzny D.M."/>
            <person name="Gibbs R."/>
        </authorList>
    </citation>
    <scope>NUCLEOTIDE SEQUENCE</scope>
    <source>
        <strain evidence="3">Brora</strain>
    </source>
</reference>
<evidence type="ECO:0000256" key="1">
    <source>
        <dbReference type="SAM" id="Phobius"/>
    </source>
</evidence>